<reference evidence="1 2" key="1">
    <citation type="journal article" date="2021" name="Elife">
        <title>Chloroplast acquisition without the gene transfer in kleptoplastic sea slugs, Plakobranchus ocellatus.</title>
        <authorList>
            <person name="Maeda T."/>
            <person name="Takahashi S."/>
            <person name="Yoshida T."/>
            <person name="Shimamura S."/>
            <person name="Takaki Y."/>
            <person name="Nagai Y."/>
            <person name="Toyoda A."/>
            <person name="Suzuki Y."/>
            <person name="Arimoto A."/>
            <person name="Ishii H."/>
            <person name="Satoh N."/>
            <person name="Nishiyama T."/>
            <person name="Hasebe M."/>
            <person name="Maruyama T."/>
            <person name="Minagawa J."/>
            <person name="Obokata J."/>
            <person name="Shigenobu S."/>
        </authorList>
    </citation>
    <scope>NUCLEOTIDE SEQUENCE [LARGE SCALE GENOMIC DNA]</scope>
</reference>
<sequence length="86" mass="10222">MVAGTRSSGRFSHNCVHLTDNVNLRKTTDSYMDHEGCWSNTRRPGVERAEVVCRRQSNYRYKLSRRQSNYRYKLSRLVNNERHQTS</sequence>
<name>A0AAV4FP19_9GAST</name>
<comment type="caution">
    <text evidence="1">The sequence shown here is derived from an EMBL/GenBank/DDBJ whole genome shotgun (WGS) entry which is preliminary data.</text>
</comment>
<keyword evidence="2" id="KW-1185">Reference proteome</keyword>
<dbReference type="EMBL" id="BMAT01000873">
    <property type="protein sequence ID" value="GFR74969.1"/>
    <property type="molecule type" value="Genomic_DNA"/>
</dbReference>
<evidence type="ECO:0008006" key="3">
    <source>
        <dbReference type="Google" id="ProtNLM"/>
    </source>
</evidence>
<dbReference type="AlphaFoldDB" id="A0AAV4FP19"/>
<dbReference type="Proteomes" id="UP000762676">
    <property type="component" value="Unassembled WGS sequence"/>
</dbReference>
<evidence type="ECO:0000313" key="2">
    <source>
        <dbReference type="Proteomes" id="UP000762676"/>
    </source>
</evidence>
<evidence type="ECO:0000313" key="1">
    <source>
        <dbReference type="EMBL" id="GFR74969.1"/>
    </source>
</evidence>
<protein>
    <recommendedName>
        <fullName evidence="3">SRCR domain-containing protein</fullName>
    </recommendedName>
</protein>
<organism evidence="1 2">
    <name type="scientific">Elysia marginata</name>
    <dbReference type="NCBI Taxonomy" id="1093978"/>
    <lineage>
        <taxon>Eukaryota</taxon>
        <taxon>Metazoa</taxon>
        <taxon>Spiralia</taxon>
        <taxon>Lophotrochozoa</taxon>
        <taxon>Mollusca</taxon>
        <taxon>Gastropoda</taxon>
        <taxon>Heterobranchia</taxon>
        <taxon>Euthyneura</taxon>
        <taxon>Panpulmonata</taxon>
        <taxon>Sacoglossa</taxon>
        <taxon>Placobranchoidea</taxon>
        <taxon>Plakobranchidae</taxon>
        <taxon>Elysia</taxon>
    </lineage>
</organism>
<proteinExistence type="predicted"/>
<accession>A0AAV4FP19</accession>
<gene>
    <name evidence="1" type="ORF">ElyMa_000443800</name>
</gene>